<comment type="caution">
    <text evidence="7">The sequence shown here is derived from an EMBL/GenBank/DDBJ whole genome shotgun (WGS) entry which is preliminary data.</text>
</comment>
<accession>A0A9W7DKW1</accession>
<dbReference type="GO" id="GO:0005634">
    <property type="term" value="C:nucleus"/>
    <property type="evidence" value="ECO:0007669"/>
    <property type="project" value="TreeGrafter"/>
</dbReference>
<dbReference type="GO" id="GO:0003677">
    <property type="term" value="F:DNA binding"/>
    <property type="evidence" value="ECO:0007669"/>
    <property type="project" value="InterPro"/>
</dbReference>
<feature type="domain" description="Xylanolytic transcriptional activator regulatory" evidence="6">
    <location>
        <begin position="117"/>
        <end position="190"/>
    </location>
</feature>
<feature type="compositionally biased region" description="Polar residues" evidence="5">
    <location>
        <begin position="524"/>
        <end position="534"/>
    </location>
</feature>
<dbReference type="PANTHER" id="PTHR31668:SF4">
    <property type="entry name" value="TRANSCRIPTIONAL ACTIVATOR PROTEIN DAL81"/>
    <property type="match status" value="1"/>
</dbReference>
<keyword evidence="4" id="KW-0539">Nucleus</keyword>
<dbReference type="GO" id="GO:0006351">
    <property type="term" value="P:DNA-templated transcription"/>
    <property type="evidence" value="ECO:0007669"/>
    <property type="project" value="InterPro"/>
</dbReference>
<dbReference type="InterPro" id="IPR050797">
    <property type="entry name" value="Carb_Metab_Trans_Reg"/>
</dbReference>
<feature type="compositionally biased region" description="Low complexity" evidence="5">
    <location>
        <begin position="491"/>
        <end position="523"/>
    </location>
</feature>
<feature type="compositionally biased region" description="Low complexity" evidence="5">
    <location>
        <begin position="542"/>
        <end position="585"/>
    </location>
</feature>
<dbReference type="EMBL" id="BSXU01002531">
    <property type="protein sequence ID" value="GMG38257.1"/>
    <property type="molecule type" value="Genomic_DNA"/>
</dbReference>
<feature type="compositionally biased region" description="Low complexity" evidence="5">
    <location>
        <begin position="446"/>
        <end position="455"/>
    </location>
</feature>
<evidence type="ECO:0000259" key="6">
    <source>
        <dbReference type="SMART" id="SM00906"/>
    </source>
</evidence>
<dbReference type="InterPro" id="IPR007219">
    <property type="entry name" value="XnlR_reg_dom"/>
</dbReference>
<evidence type="ECO:0000313" key="7">
    <source>
        <dbReference type="EMBL" id="GMG38257.1"/>
    </source>
</evidence>
<name>A0A9W7DKW1_AMBMO</name>
<gene>
    <name evidence="7" type="ORF">Amon01_000492200</name>
</gene>
<feature type="compositionally biased region" description="Gly residues" evidence="5">
    <location>
        <begin position="605"/>
        <end position="614"/>
    </location>
</feature>
<dbReference type="CDD" id="cd12148">
    <property type="entry name" value="fungal_TF_MHR"/>
    <property type="match status" value="1"/>
</dbReference>
<protein>
    <submittedName>
        <fullName evidence="7">Unnamed protein product</fullName>
    </submittedName>
</protein>
<evidence type="ECO:0000256" key="5">
    <source>
        <dbReference type="SAM" id="MobiDB-lite"/>
    </source>
</evidence>
<evidence type="ECO:0000256" key="2">
    <source>
        <dbReference type="ARBA" id="ARBA00023015"/>
    </source>
</evidence>
<dbReference type="SMART" id="SM00906">
    <property type="entry name" value="Fungal_trans"/>
    <property type="match status" value="1"/>
</dbReference>
<evidence type="ECO:0000313" key="8">
    <source>
        <dbReference type="Proteomes" id="UP001165063"/>
    </source>
</evidence>
<keyword evidence="1" id="KW-0862">Zinc</keyword>
<organism evidence="7 8">
    <name type="scientific">Ambrosiozyma monospora</name>
    <name type="common">Yeast</name>
    <name type="synonym">Endomycopsis monosporus</name>
    <dbReference type="NCBI Taxonomy" id="43982"/>
    <lineage>
        <taxon>Eukaryota</taxon>
        <taxon>Fungi</taxon>
        <taxon>Dikarya</taxon>
        <taxon>Ascomycota</taxon>
        <taxon>Saccharomycotina</taxon>
        <taxon>Pichiomycetes</taxon>
        <taxon>Pichiales</taxon>
        <taxon>Pichiaceae</taxon>
        <taxon>Ambrosiozyma</taxon>
    </lineage>
</organism>
<dbReference type="Pfam" id="PF04082">
    <property type="entry name" value="Fungal_trans"/>
    <property type="match status" value="1"/>
</dbReference>
<proteinExistence type="predicted"/>
<keyword evidence="3" id="KW-0804">Transcription</keyword>
<reference evidence="7" key="1">
    <citation type="submission" date="2023-04" db="EMBL/GenBank/DDBJ databases">
        <title>Ambrosiozyma monospora NBRC 1965.</title>
        <authorList>
            <person name="Ichikawa N."/>
            <person name="Sato H."/>
            <person name="Tonouchi N."/>
        </authorList>
    </citation>
    <scope>NUCLEOTIDE SEQUENCE</scope>
    <source>
        <strain evidence="7">NBRC 1965</strain>
    </source>
</reference>
<sequence>MWLQLKITLQFKAALIDLYFKTVHPSFPVLHKKIFLEKYARTHREFGAPLLAAVYLLAIQWWEYDPTLSQFEKPNVVSMYRFALKTFSEIIHRPKLSAVQAGLLLMQCRIPGTTDKNWLLCSQVVALAEELGLGLDCHAWRLPKWERGLRRRLGWSVYVQDKWSSLIEGRPSHIIEGKNWLVKPVTDEDFPEKGNEPSVNGKRPGGLADIENGKMAFREFISLTQILSEILDTFFSMVAMQEIITIDKVLTHAKPLQLKLRNWYHSLPGELQMSNVKPRQFNCNGALQLAYFAAEITLHRRIISSLSMSNQIEGAPSPPPQLIKVCRNAARTRLTASIEFTRDLKAEHMQAFWHSSAINNFALIGIFAAILYVTSDTIEEANSYKEQLFDYRWVLKVNSRSFSIANDALEKIDGVLRNIPGLLADYSVPGTNNSAMMMGTTGPIPQQQQQQQHQQGPILSRQLSNSNAMNNTNNNNGIQYSTLVQSPASRSSPLNTQPPLQQPQLQQSQKQQNSSPAQKKQASLSSMKSTNKTPGNGHKRQPSTSSNTNKSSPAPSIGGNNPSNTNSNNNNNNSSGAVNTGSSVNPGASPLSTRSPLTLRSQSTGGPGSNGAPGGPIKQGSPVPTGSRGGSPNITKK</sequence>
<evidence type="ECO:0000256" key="3">
    <source>
        <dbReference type="ARBA" id="ARBA00023163"/>
    </source>
</evidence>
<dbReference type="GO" id="GO:0001080">
    <property type="term" value="P:nitrogen catabolite activation of transcription from RNA polymerase II promoter"/>
    <property type="evidence" value="ECO:0007669"/>
    <property type="project" value="TreeGrafter"/>
</dbReference>
<feature type="compositionally biased region" description="Polar residues" evidence="5">
    <location>
        <begin position="590"/>
        <end position="604"/>
    </location>
</feature>
<evidence type="ECO:0000256" key="4">
    <source>
        <dbReference type="ARBA" id="ARBA00023242"/>
    </source>
</evidence>
<feature type="region of interest" description="Disordered" evidence="5">
    <location>
        <begin position="434"/>
        <end position="458"/>
    </location>
</feature>
<dbReference type="OrthoDB" id="2264294at2759"/>
<keyword evidence="2" id="KW-0805">Transcription regulation</keyword>
<evidence type="ECO:0000256" key="1">
    <source>
        <dbReference type="ARBA" id="ARBA00022833"/>
    </source>
</evidence>
<keyword evidence="8" id="KW-1185">Reference proteome</keyword>
<dbReference type="Proteomes" id="UP001165063">
    <property type="component" value="Unassembled WGS sequence"/>
</dbReference>
<dbReference type="AlphaFoldDB" id="A0A9W7DKW1"/>
<dbReference type="PANTHER" id="PTHR31668">
    <property type="entry name" value="GLUCOSE TRANSPORT TRANSCRIPTION REGULATOR RGT1-RELATED-RELATED"/>
    <property type="match status" value="1"/>
</dbReference>
<dbReference type="GO" id="GO:0008270">
    <property type="term" value="F:zinc ion binding"/>
    <property type="evidence" value="ECO:0007669"/>
    <property type="project" value="InterPro"/>
</dbReference>
<feature type="region of interest" description="Disordered" evidence="5">
    <location>
        <begin position="485"/>
        <end position="637"/>
    </location>
</feature>